<dbReference type="Gene3D" id="1.10.10.60">
    <property type="entry name" value="Homeodomain-like"/>
    <property type="match status" value="1"/>
</dbReference>
<dbReference type="AlphaFoldDB" id="A0AAV5IAJ1"/>
<evidence type="ECO:0000313" key="3">
    <source>
        <dbReference type="EMBL" id="GKU94679.1"/>
    </source>
</evidence>
<accession>A0AAV5IAJ1</accession>
<evidence type="ECO:0000256" key="1">
    <source>
        <dbReference type="SAM" id="MobiDB-lite"/>
    </source>
</evidence>
<dbReference type="EMBL" id="BPVZ01000008">
    <property type="protein sequence ID" value="GKU94679.1"/>
    <property type="molecule type" value="Genomic_DNA"/>
</dbReference>
<reference evidence="3 4" key="1">
    <citation type="journal article" date="2021" name="Commun. Biol.">
        <title>The genome of Shorea leprosula (Dipterocarpaceae) highlights the ecological relevance of drought in aseasonal tropical rainforests.</title>
        <authorList>
            <person name="Ng K.K.S."/>
            <person name="Kobayashi M.J."/>
            <person name="Fawcett J.A."/>
            <person name="Hatakeyama M."/>
            <person name="Paape T."/>
            <person name="Ng C.H."/>
            <person name="Ang C.C."/>
            <person name="Tnah L.H."/>
            <person name="Lee C.T."/>
            <person name="Nishiyama T."/>
            <person name="Sese J."/>
            <person name="O'Brien M.J."/>
            <person name="Copetti D."/>
            <person name="Mohd Noor M.I."/>
            <person name="Ong R.C."/>
            <person name="Putra M."/>
            <person name="Sireger I.Z."/>
            <person name="Indrioko S."/>
            <person name="Kosugi Y."/>
            <person name="Izuno A."/>
            <person name="Isagi Y."/>
            <person name="Lee S.L."/>
            <person name="Shimizu K.K."/>
        </authorList>
    </citation>
    <scope>NUCLEOTIDE SEQUENCE [LARGE SCALE GENOMIC DNA]</scope>
    <source>
        <strain evidence="3">214</strain>
    </source>
</reference>
<sequence length="133" mass="15017">MVSDSELIARLREFLRESDLNTTTTAIVRRKLEEDFGVDLSEKKKFIREQVDLYLQTQVENAEEEEQEEEEEEEDGDQIEKVKSEESGGSDATYNGVDAGDNEGTNKGKRSSKKRSFNNPTLSVIEVEHAATA</sequence>
<dbReference type="Proteomes" id="UP001054252">
    <property type="component" value="Unassembled WGS sequence"/>
</dbReference>
<evidence type="ECO:0000313" key="4">
    <source>
        <dbReference type="Proteomes" id="UP001054252"/>
    </source>
</evidence>
<gene>
    <name evidence="3" type="ORF">SLEP1_g8134</name>
</gene>
<name>A0AAV5IAJ1_9ROSI</name>
<feature type="compositionally biased region" description="Basic residues" evidence="1">
    <location>
        <begin position="107"/>
        <end position="116"/>
    </location>
</feature>
<comment type="caution">
    <text evidence="3">The sequence shown here is derived from an EMBL/GenBank/DDBJ whole genome shotgun (WGS) entry which is preliminary data.</text>
</comment>
<dbReference type="Pfam" id="PF08766">
    <property type="entry name" value="DEK_C"/>
    <property type="match status" value="1"/>
</dbReference>
<organism evidence="3 4">
    <name type="scientific">Rubroshorea leprosula</name>
    <dbReference type="NCBI Taxonomy" id="152421"/>
    <lineage>
        <taxon>Eukaryota</taxon>
        <taxon>Viridiplantae</taxon>
        <taxon>Streptophyta</taxon>
        <taxon>Embryophyta</taxon>
        <taxon>Tracheophyta</taxon>
        <taxon>Spermatophyta</taxon>
        <taxon>Magnoliopsida</taxon>
        <taxon>eudicotyledons</taxon>
        <taxon>Gunneridae</taxon>
        <taxon>Pentapetalae</taxon>
        <taxon>rosids</taxon>
        <taxon>malvids</taxon>
        <taxon>Malvales</taxon>
        <taxon>Dipterocarpaceae</taxon>
        <taxon>Rubroshorea</taxon>
    </lineage>
</organism>
<keyword evidence="4" id="KW-1185">Reference proteome</keyword>
<feature type="region of interest" description="Disordered" evidence="1">
    <location>
        <begin position="59"/>
        <end position="133"/>
    </location>
</feature>
<dbReference type="SUPFAM" id="SSF109715">
    <property type="entry name" value="DEK C-terminal domain"/>
    <property type="match status" value="1"/>
</dbReference>
<dbReference type="PROSITE" id="PS51998">
    <property type="entry name" value="DEK_C"/>
    <property type="match status" value="1"/>
</dbReference>
<evidence type="ECO:0000259" key="2">
    <source>
        <dbReference type="PROSITE" id="PS51998"/>
    </source>
</evidence>
<feature type="compositionally biased region" description="Acidic residues" evidence="1">
    <location>
        <begin position="61"/>
        <end position="77"/>
    </location>
</feature>
<proteinExistence type="predicted"/>
<protein>
    <recommendedName>
        <fullName evidence="2">DEK-C domain-containing protein</fullName>
    </recommendedName>
</protein>
<dbReference type="InterPro" id="IPR014876">
    <property type="entry name" value="DEK_C"/>
</dbReference>
<feature type="domain" description="DEK-C" evidence="2">
    <location>
        <begin position="1"/>
        <end position="56"/>
    </location>
</feature>